<proteinExistence type="inferred from homology"/>
<evidence type="ECO:0000313" key="13">
    <source>
        <dbReference type="EMBL" id="MFC4351869.1"/>
    </source>
</evidence>
<protein>
    <recommendedName>
        <fullName evidence="11">GTP cyclohydrolase-2</fullName>
        <ecNumber evidence="11">3.5.4.25</ecNumber>
    </recommendedName>
    <alternativeName>
        <fullName evidence="11">GTP cyclohydrolase II</fullName>
    </alternativeName>
</protein>
<dbReference type="InterPro" id="IPR032677">
    <property type="entry name" value="GTP_cyclohydro_II"/>
</dbReference>
<comment type="pathway">
    <text evidence="1 11">Cofactor biosynthesis; riboflavin biosynthesis; 5-amino-6-(D-ribitylamino)uracil from GTP: step 1/4.</text>
</comment>
<keyword evidence="14" id="KW-1185">Reference proteome</keyword>
<evidence type="ECO:0000256" key="10">
    <source>
        <dbReference type="ARBA" id="ARBA00049295"/>
    </source>
</evidence>
<comment type="function">
    <text evidence="11">Catalyzes the conversion of GTP to 2,5-diamino-6-ribosylamino-4(3H)-pyrimidinone 5'-phosphate (DARP), formate and pyrophosphate.</text>
</comment>
<accession>A0ABV8ULA8</accession>
<comment type="cofactor">
    <cofactor evidence="11">
        <name>Zn(2+)</name>
        <dbReference type="ChEBI" id="CHEBI:29105"/>
    </cofactor>
    <text evidence="11">Binds 1 zinc ion per subunit.</text>
</comment>
<comment type="catalytic activity">
    <reaction evidence="10 11">
        <text>GTP + 4 H2O = 2,5-diamino-6-hydroxy-4-(5-phosphoribosylamino)-pyrimidine + formate + 2 phosphate + 3 H(+)</text>
        <dbReference type="Rhea" id="RHEA:23704"/>
        <dbReference type="ChEBI" id="CHEBI:15377"/>
        <dbReference type="ChEBI" id="CHEBI:15378"/>
        <dbReference type="ChEBI" id="CHEBI:15740"/>
        <dbReference type="ChEBI" id="CHEBI:37565"/>
        <dbReference type="ChEBI" id="CHEBI:43474"/>
        <dbReference type="ChEBI" id="CHEBI:58614"/>
        <dbReference type="EC" id="3.5.4.25"/>
    </reaction>
</comment>
<keyword evidence="8 11" id="KW-0862">Zinc</keyword>
<dbReference type="InterPro" id="IPR000926">
    <property type="entry name" value="RibA"/>
</dbReference>
<evidence type="ECO:0000256" key="11">
    <source>
        <dbReference type="HAMAP-Rule" id="MF_00179"/>
    </source>
</evidence>
<dbReference type="SUPFAM" id="SSF142695">
    <property type="entry name" value="RibA-like"/>
    <property type="match status" value="1"/>
</dbReference>
<dbReference type="RefSeq" id="WP_382422214.1">
    <property type="nucleotide sequence ID" value="NZ_JBHSCW010000004.1"/>
</dbReference>
<dbReference type="NCBIfam" id="TIGR00505">
    <property type="entry name" value="ribA"/>
    <property type="match status" value="1"/>
</dbReference>
<keyword evidence="7 11" id="KW-0378">Hydrolase</keyword>
<keyword evidence="4 11" id="KW-0686">Riboflavin biosynthesis</keyword>
<dbReference type="PANTHER" id="PTHR21327">
    <property type="entry name" value="GTP CYCLOHYDROLASE II-RELATED"/>
    <property type="match status" value="1"/>
</dbReference>
<reference evidence="14" key="1">
    <citation type="journal article" date="2019" name="Int. J. Syst. Evol. Microbiol.">
        <title>The Global Catalogue of Microorganisms (GCM) 10K type strain sequencing project: providing services to taxonomists for standard genome sequencing and annotation.</title>
        <authorList>
            <consortium name="The Broad Institute Genomics Platform"/>
            <consortium name="The Broad Institute Genome Sequencing Center for Infectious Disease"/>
            <person name="Wu L."/>
            <person name="Ma J."/>
        </authorList>
    </citation>
    <scope>NUCLEOTIDE SEQUENCE [LARGE SCALE GENOMIC DNA]</scope>
    <source>
        <strain evidence="14">CECT 8472</strain>
    </source>
</reference>
<dbReference type="InterPro" id="IPR017945">
    <property type="entry name" value="DHBP_synth_RibB-like_a/b_dom"/>
</dbReference>
<dbReference type="EMBL" id="JBHSCW010000004">
    <property type="protein sequence ID" value="MFC4351869.1"/>
    <property type="molecule type" value="Genomic_DNA"/>
</dbReference>
<feature type="active site" description="Nucleophile" evidence="11">
    <location>
        <position position="315"/>
    </location>
</feature>
<feature type="active site" description="Proton acceptor" evidence="11">
    <location>
        <position position="313"/>
    </location>
</feature>
<feature type="binding site" evidence="11">
    <location>
        <begin position="279"/>
        <end position="281"/>
    </location>
    <ligand>
        <name>GTP</name>
        <dbReference type="ChEBI" id="CHEBI:37565"/>
    </ligand>
</feature>
<keyword evidence="5 11" id="KW-0479">Metal-binding</keyword>
<dbReference type="Gene3D" id="3.40.50.10990">
    <property type="entry name" value="GTP cyclohydrolase II"/>
    <property type="match status" value="1"/>
</dbReference>
<feature type="binding site" evidence="11">
    <location>
        <position position="252"/>
    </location>
    <ligand>
        <name>Zn(2+)</name>
        <dbReference type="ChEBI" id="CHEBI:29105"/>
        <note>catalytic</note>
    </ligand>
</feature>
<evidence type="ECO:0000256" key="7">
    <source>
        <dbReference type="ARBA" id="ARBA00022801"/>
    </source>
</evidence>
<feature type="domain" description="GTP cyclohydrolase II" evidence="12">
    <location>
        <begin position="194"/>
        <end position="356"/>
    </location>
</feature>
<dbReference type="PIRSF" id="PIRSF001259">
    <property type="entry name" value="RibA"/>
    <property type="match status" value="1"/>
</dbReference>
<feature type="binding site" evidence="11">
    <location>
        <position position="241"/>
    </location>
    <ligand>
        <name>Zn(2+)</name>
        <dbReference type="ChEBI" id="CHEBI:29105"/>
        <note>catalytic</note>
    </ligand>
</feature>
<dbReference type="SUPFAM" id="SSF55821">
    <property type="entry name" value="YrdC/RibB"/>
    <property type="match status" value="1"/>
</dbReference>
<feature type="binding site" evidence="11">
    <location>
        <position position="301"/>
    </location>
    <ligand>
        <name>GTP</name>
        <dbReference type="ChEBI" id="CHEBI:37565"/>
    </ligand>
</feature>
<sequence length="383" mass="41064">MKDVSGDSSAPSPETLDPASRIAVERAVGELRRACFVFLGEDEEGQGPGHLILSTENADHEAFAALRQHAPGLAPSLLITPRRAEALGLGNGAGSPLALETSGLTLDELVQLANPTTTAKTPAIQIPKNLAERLQQVPPTTAAAALDLTRLARLLPSVLLLPVDRQPEGALAVSAAHIQHYRSRAALLLKQVAAAEVPLLGAESTRIVAFRPADGGREHLAIIVGSPRADTPVLTRLHSECFTGDLLRSLRCDCGDQLRGAIEAMTAEGAGILLYLAQEGRGIGLVNKLRAYRLQDQGADTLEANEALGFDADERIYEPAAEMLRHLGYTRIRLLTNNPEKVTDLARHGISVEDRVAHSFPSNGHNEAYLDTKARRFGHMFEV</sequence>
<evidence type="ECO:0000256" key="9">
    <source>
        <dbReference type="ARBA" id="ARBA00023134"/>
    </source>
</evidence>
<feature type="binding site" evidence="11">
    <location>
        <position position="254"/>
    </location>
    <ligand>
        <name>Zn(2+)</name>
        <dbReference type="ChEBI" id="CHEBI:29105"/>
        <note>catalytic</note>
    </ligand>
</feature>
<dbReference type="CDD" id="cd00641">
    <property type="entry name" value="GTP_cyclohydro2"/>
    <property type="match status" value="1"/>
</dbReference>
<dbReference type="PANTHER" id="PTHR21327:SF18">
    <property type="entry name" value="3,4-DIHYDROXY-2-BUTANONE 4-PHOSPHATE SYNTHASE"/>
    <property type="match status" value="1"/>
</dbReference>
<feature type="binding site" evidence="11">
    <location>
        <position position="341"/>
    </location>
    <ligand>
        <name>GTP</name>
        <dbReference type="ChEBI" id="CHEBI:37565"/>
    </ligand>
</feature>
<evidence type="ECO:0000256" key="2">
    <source>
        <dbReference type="ARBA" id="ARBA00005520"/>
    </source>
</evidence>
<feature type="binding site" evidence="11">
    <location>
        <position position="257"/>
    </location>
    <ligand>
        <name>GTP</name>
        <dbReference type="ChEBI" id="CHEBI:37565"/>
    </ligand>
</feature>
<comment type="similarity">
    <text evidence="11">Belongs to the GTP cyclohydrolase II family.</text>
</comment>
<evidence type="ECO:0000256" key="8">
    <source>
        <dbReference type="ARBA" id="ARBA00022833"/>
    </source>
</evidence>
<dbReference type="HAMAP" id="MF_00179">
    <property type="entry name" value="RibA"/>
    <property type="match status" value="1"/>
</dbReference>
<evidence type="ECO:0000256" key="4">
    <source>
        <dbReference type="ARBA" id="ARBA00022619"/>
    </source>
</evidence>
<dbReference type="GO" id="GO:0003935">
    <property type="term" value="F:GTP cyclohydrolase II activity"/>
    <property type="evidence" value="ECO:0007669"/>
    <property type="project" value="UniProtKB-EC"/>
</dbReference>
<dbReference type="InterPro" id="IPR036144">
    <property type="entry name" value="RibA-like_sf"/>
</dbReference>
<evidence type="ECO:0000313" key="14">
    <source>
        <dbReference type="Proteomes" id="UP001595799"/>
    </source>
</evidence>
<organism evidence="13 14">
    <name type="scientific">Fodinicurvata halophila</name>
    <dbReference type="NCBI Taxonomy" id="1419723"/>
    <lineage>
        <taxon>Bacteria</taxon>
        <taxon>Pseudomonadati</taxon>
        <taxon>Pseudomonadota</taxon>
        <taxon>Alphaproteobacteria</taxon>
        <taxon>Rhodospirillales</taxon>
        <taxon>Rhodovibrionaceae</taxon>
        <taxon>Fodinicurvata</taxon>
    </lineage>
</organism>
<dbReference type="EC" id="3.5.4.25" evidence="11"/>
<evidence type="ECO:0000256" key="1">
    <source>
        <dbReference type="ARBA" id="ARBA00004853"/>
    </source>
</evidence>
<evidence type="ECO:0000256" key="6">
    <source>
        <dbReference type="ARBA" id="ARBA00022741"/>
    </source>
</evidence>
<name>A0ABV8ULA8_9PROT</name>
<comment type="similarity">
    <text evidence="3">In the C-terminal section; belongs to the GTP cyclohydrolase II family.</text>
</comment>
<dbReference type="Proteomes" id="UP001595799">
    <property type="component" value="Unassembled WGS sequence"/>
</dbReference>
<evidence type="ECO:0000259" key="12">
    <source>
        <dbReference type="Pfam" id="PF00925"/>
    </source>
</evidence>
<comment type="caution">
    <text evidence="13">The sequence shown here is derived from an EMBL/GenBank/DDBJ whole genome shotgun (WGS) entry which is preliminary data.</text>
</comment>
<dbReference type="NCBIfam" id="NF001591">
    <property type="entry name" value="PRK00393.1"/>
    <property type="match status" value="1"/>
</dbReference>
<gene>
    <name evidence="11 13" type="primary">ribA</name>
    <name evidence="13" type="ORF">ACFOW6_09980</name>
</gene>
<keyword evidence="9 11" id="KW-0342">GTP-binding</keyword>
<comment type="similarity">
    <text evidence="2">In the N-terminal section; belongs to the DHBP synthase family.</text>
</comment>
<feature type="binding site" evidence="11">
    <location>
        <begin position="236"/>
        <end position="240"/>
    </location>
    <ligand>
        <name>GTP</name>
        <dbReference type="ChEBI" id="CHEBI:37565"/>
    </ligand>
</feature>
<evidence type="ECO:0000256" key="5">
    <source>
        <dbReference type="ARBA" id="ARBA00022723"/>
    </source>
</evidence>
<dbReference type="Gene3D" id="3.90.870.10">
    <property type="entry name" value="DHBP synthase"/>
    <property type="match status" value="1"/>
</dbReference>
<keyword evidence="6 11" id="KW-0547">Nucleotide-binding</keyword>
<evidence type="ECO:0000256" key="3">
    <source>
        <dbReference type="ARBA" id="ARBA00008976"/>
    </source>
</evidence>
<feature type="binding site" evidence="11">
    <location>
        <position position="336"/>
    </location>
    <ligand>
        <name>GTP</name>
        <dbReference type="ChEBI" id="CHEBI:37565"/>
    </ligand>
</feature>
<dbReference type="Pfam" id="PF00925">
    <property type="entry name" value="GTP_cyclohydro2"/>
    <property type="match status" value="1"/>
</dbReference>